<gene>
    <name evidence="1" type="ORF">OKIOD_LOCUS3991</name>
</gene>
<proteinExistence type="predicted"/>
<evidence type="ECO:0000313" key="1">
    <source>
        <dbReference type="EMBL" id="CAG5090013.1"/>
    </source>
</evidence>
<reference evidence="1 2" key="1">
    <citation type="submission" date="2021-04" db="EMBL/GenBank/DDBJ databases">
        <authorList>
            <person name="Bliznina A."/>
        </authorList>
    </citation>
    <scope>NUCLEOTIDE SEQUENCE [LARGE SCALE GENOMIC DNA]</scope>
</reference>
<keyword evidence="2" id="KW-1185">Reference proteome</keyword>
<dbReference type="Proteomes" id="UP001158576">
    <property type="component" value="Chromosome PAR"/>
</dbReference>
<organism evidence="1 2">
    <name type="scientific">Oikopleura dioica</name>
    <name type="common">Tunicate</name>
    <dbReference type="NCBI Taxonomy" id="34765"/>
    <lineage>
        <taxon>Eukaryota</taxon>
        <taxon>Metazoa</taxon>
        <taxon>Chordata</taxon>
        <taxon>Tunicata</taxon>
        <taxon>Appendicularia</taxon>
        <taxon>Copelata</taxon>
        <taxon>Oikopleuridae</taxon>
        <taxon>Oikopleura</taxon>
    </lineage>
</organism>
<accession>A0ABN7S045</accession>
<dbReference type="EMBL" id="OU015568">
    <property type="protein sequence ID" value="CAG5090013.1"/>
    <property type="molecule type" value="Genomic_DNA"/>
</dbReference>
<name>A0ABN7S045_OIKDI</name>
<protein>
    <submittedName>
        <fullName evidence="1">Oidioi.mRNA.OKI2018_I69.PAR.g12433.t1.cds</fullName>
    </submittedName>
</protein>
<evidence type="ECO:0000313" key="2">
    <source>
        <dbReference type="Proteomes" id="UP001158576"/>
    </source>
</evidence>
<sequence length="132" mass="15195">MFLQKVESFSCTSYRSGVLLNIVGICGDDENSSQKVRLHYTSVNVTNNVLAFEKIAIMNKNRKSGKESWIPVQILGTAPKKVDDEQNNIVSSYFVDFKDFTLKYERQDLSDDCPVCKTKDVFRWIQKEDNEL</sequence>